<organism evidence="4 5">
    <name type="scientific">Micromonospora inositola</name>
    <dbReference type="NCBI Taxonomy" id="47865"/>
    <lineage>
        <taxon>Bacteria</taxon>
        <taxon>Bacillati</taxon>
        <taxon>Actinomycetota</taxon>
        <taxon>Actinomycetes</taxon>
        <taxon>Micromonosporales</taxon>
        <taxon>Micromonosporaceae</taxon>
        <taxon>Micromonospora</taxon>
    </lineage>
</organism>
<dbReference type="InterPro" id="IPR016032">
    <property type="entry name" value="Sig_transdc_resp-reg_C-effctor"/>
</dbReference>
<evidence type="ECO:0000259" key="3">
    <source>
        <dbReference type="PROSITE" id="PS50043"/>
    </source>
</evidence>
<dbReference type="PROSITE" id="PS00622">
    <property type="entry name" value="HTH_LUXR_1"/>
    <property type="match status" value="1"/>
</dbReference>
<reference evidence="5" key="1">
    <citation type="submission" date="2016-06" db="EMBL/GenBank/DDBJ databases">
        <authorList>
            <person name="Varghese N."/>
            <person name="Submissions Spin"/>
        </authorList>
    </citation>
    <scope>NUCLEOTIDE SEQUENCE [LARGE SCALE GENOMIC DNA]</scope>
    <source>
        <strain evidence="5">DSM 43819</strain>
    </source>
</reference>
<dbReference type="GO" id="GO:0006355">
    <property type="term" value="P:regulation of DNA-templated transcription"/>
    <property type="evidence" value="ECO:0007669"/>
    <property type="project" value="InterPro"/>
</dbReference>
<name>A0A1C5GZ85_9ACTN</name>
<dbReference type="SUPFAM" id="SSF46894">
    <property type="entry name" value="C-terminal effector domain of the bipartite response regulators"/>
    <property type="match status" value="1"/>
</dbReference>
<dbReference type="RefSeq" id="WP_089010868.1">
    <property type="nucleotide sequence ID" value="NZ_LT607754.1"/>
</dbReference>
<evidence type="ECO:0000313" key="4">
    <source>
        <dbReference type="EMBL" id="SCG39070.1"/>
    </source>
</evidence>
<dbReference type="Pfam" id="PF13191">
    <property type="entry name" value="AAA_16"/>
    <property type="match status" value="1"/>
</dbReference>
<dbReference type="CDD" id="cd06170">
    <property type="entry name" value="LuxR_C_like"/>
    <property type="match status" value="1"/>
</dbReference>
<dbReference type="AlphaFoldDB" id="A0A1C5GZ85"/>
<keyword evidence="5" id="KW-1185">Reference proteome</keyword>
<dbReference type="Gene3D" id="3.40.50.300">
    <property type="entry name" value="P-loop containing nucleotide triphosphate hydrolases"/>
    <property type="match status" value="1"/>
</dbReference>
<evidence type="ECO:0000256" key="1">
    <source>
        <dbReference type="ARBA" id="ARBA00022741"/>
    </source>
</evidence>
<dbReference type="GO" id="GO:0005737">
    <property type="term" value="C:cytoplasm"/>
    <property type="evidence" value="ECO:0007669"/>
    <property type="project" value="TreeGrafter"/>
</dbReference>
<gene>
    <name evidence="4" type="ORF">GA0070613_0602</name>
</gene>
<dbReference type="EMBL" id="LT607754">
    <property type="protein sequence ID" value="SCG39070.1"/>
    <property type="molecule type" value="Genomic_DNA"/>
</dbReference>
<dbReference type="PANTHER" id="PTHR16305:SF28">
    <property type="entry name" value="GUANYLATE CYCLASE DOMAIN-CONTAINING PROTEIN"/>
    <property type="match status" value="1"/>
</dbReference>
<keyword evidence="1" id="KW-0547">Nucleotide-binding</keyword>
<dbReference type="SUPFAM" id="SSF52540">
    <property type="entry name" value="P-loop containing nucleoside triphosphate hydrolases"/>
    <property type="match status" value="1"/>
</dbReference>
<dbReference type="PROSITE" id="PS50043">
    <property type="entry name" value="HTH_LUXR_2"/>
    <property type="match status" value="1"/>
</dbReference>
<dbReference type="Gene3D" id="1.10.10.10">
    <property type="entry name" value="Winged helix-like DNA-binding domain superfamily/Winged helix DNA-binding domain"/>
    <property type="match status" value="1"/>
</dbReference>
<evidence type="ECO:0000313" key="5">
    <source>
        <dbReference type="Proteomes" id="UP000198221"/>
    </source>
</evidence>
<sequence>MSRWDFVGRTDELDRLLSAVGPEGRGLLFSGSAGVGKSRLLREGVAALPTDRYAIWSVSASATTAALPFGGLVQVLPADQPQGLSPAGILRWAVDVLQEQAAGRPIVLAIDDAHLLDPPSAALVHLIARAENATVLGTLRNGEQIPLPIRALWTDDLVDLVELGPLGSAETTGLLAAVLDGPVDAGSAERLFRLSAGNPLLLRELVLAAAGGGELTRTYGIWKWTGRLELAPTLTDLIDTRVGQLTPGVRSVVELVAFGEPLGLQLLERAVEPTDVETAEERGLISLVLDDRRLDVRLAHPLYGEVMRRQCPVSRTRRLQATLADLLEQVGTRRRDDLLRVAVWRLDSGTAQDPALLLDAAAQAFGRYDVPLATRLARAALEADGGFDAAELLATILMFADRPDEAIEVLDSVAGDVRSDRRRSRWLTVRGMVSYWGLSRESTVEEIGARGAELTDLADLARVRAFEAIMRLHRMDTGVARRLAQSVLDRPAAPVAARELARCTIAHLQAAQGQFRRSATAIARVQAEAARWRGDMPYLQLAMELARGTRLALSGDLAGIDAIVADEFADLAGAGDFRLGTGYLAILQAYAARLRGQSDEALKTSLGACAVLATSRVYAGLAHAERAQAAALRGDPAHAAEAMAEADRTHAPGMAVLYPWLEQARGAVLAASGDLPGATKHLGQLADRLRADGLTGHEMLVLLDLVRLDQAAVPVGPTCTDGGRRTVAQRLAELSEQVDGVLPPLLARYARAAVADSPTDLLAVADDLAGLGLTVHAAEAVALALHRLRQSRSAATGPARERLAALLSRCDQVSTPALRLLRPALTEREWEVARLAAAGVTSRAIAERLYLSSRTVENHLQRVYSKLGVAGRAELKAALRSTPGHDGTDPA</sequence>
<proteinExistence type="predicted"/>
<dbReference type="InterPro" id="IPR041664">
    <property type="entry name" value="AAA_16"/>
</dbReference>
<protein>
    <submittedName>
        <fullName evidence="4">ATP-, maltotriose-and DNA-dependent transcriptional regulator MalT</fullName>
    </submittedName>
</protein>
<dbReference type="GO" id="GO:0005524">
    <property type="term" value="F:ATP binding"/>
    <property type="evidence" value="ECO:0007669"/>
    <property type="project" value="UniProtKB-KW"/>
</dbReference>
<accession>A0A1C5GZ85</accession>
<keyword evidence="2" id="KW-0067">ATP-binding</keyword>
<dbReference type="GO" id="GO:0004016">
    <property type="term" value="F:adenylate cyclase activity"/>
    <property type="evidence" value="ECO:0007669"/>
    <property type="project" value="TreeGrafter"/>
</dbReference>
<dbReference type="Proteomes" id="UP000198221">
    <property type="component" value="Chromosome I"/>
</dbReference>
<dbReference type="GO" id="GO:0003677">
    <property type="term" value="F:DNA binding"/>
    <property type="evidence" value="ECO:0007669"/>
    <property type="project" value="InterPro"/>
</dbReference>
<dbReference type="InterPro" id="IPR036388">
    <property type="entry name" value="WH-like_DNA-bd_sf"/>
</dbReference>
<evidence type="ECO:0000256" key="2">
    <source>
        <dbReference type="ARBA" id="ARBA00022840"/>
    </source>
</evidence>
<dbReference type="Pfam" id="PF00196">
    <property type="entry name" value="GerE"/>
    <property type="match status" value="1"/>
</dbReference>
<dbReference type="InterPro" id="IPR027417">
    <property type="entry name" value="P-loop_NTPase"/>
</dbReference>
<feature type="domain" description="HTH luxR-type" evidence="3">
    <location>
        <begin position="818"/>
        <end position="883"/>
    </location>
</feature>
<dbReference type="OrthoDB" id="3197423at2"/>
<dbReference type="InterPro" id="IPR000792">
    <property type="entry name" value="Tscrpt_reg_LuxR_C"/>
</dbReference>
<dbReference type="PRINTS" id="PR00038">
    <property type="entry name" value="HTHLUXR"/>
</dbReference>
<dbReference type="PANTHER" id="PTHR16305">
    <property type="entry name" value="TESTICULAR SOLUBLE ADENYLYL CYCLASE"/>
    <property type="match status" value="1"/>
</dbReference>
<dbReference type="SMART" id="SM00421">
    <property type="entry name" value="HTH_LUXR"/>
    <property type="match status" value="1"/>
</dbReference>